<dbReference type="RefSeq" id="WP_276280783.1">
    <property type="nucleotide sequence ID" value="NZ_CP119809.1"/>
</dbReference>
<organism evidence="2 3">
    <name type="scientific">Halorussus caseinilyticus</name>
    <dbReference type="NCBI Taxonomy" id="3034025"/>
    <lineage>
        <taxon>Archaea</taxon>
        <taxon>Methanobacteriati</taxon>
        <taxon>Methanobacteriota</taxon>
        <taxon>Stenosarchaea group</taxon>
        <taxon>Halobacteria</taxon>
        <taxon>Halobacteriales</taxon>
        <taxon>Haladaptataceae</taxon>
        <taxon>Halorussus</taxon>
    </lineage>
</organism>
<keyword evidence="1" id="KW-1133">Transmembrane helix</keyword>
<dbReference type="Proteomes" id="UP001596407">
    <property type="component" value="Unassembled WGS sequence"/>
</dbReference>
<keyword evidence="3" id="KW-1185">Reference proteome</keyword>
<dbReference type="AlphaFoldDB" id="A0ABD5WL82"/>
<reference evidence="2 3" key="1">
    <citation type="journal article" date="2019" name="Int. J. Syst. Evol. Microbiol.">
        <title>The Global Catalogue of Microorganisms (GCM) 10K type strain sequencing project: providing services to taxonomists for standard genome sequencing and annotation.</title>
        <authorList>
            <consortium name="The Broad Institute Genomics Platform"/>
            <consortium name="The Broad Institute Genome Sequencing Center for Infectious Disease"/>
            <person name="Wu L."/>
            <person name="Ma J."/>
        </authorList>
    </citation>
    <scope>NUCLEOTIDE SEQUENCE [LARGE SCALE GENOMIC DNA]</scope>
    <source>
        <strain evidence="2 3">DT72</strain>
    </source>
</reference>
<evidence type="ECO:0000313" key="2">
    <source>
        <dbReference type="EMBL" id="MFC7081307.1"/>
    </source>
</evidence>
<feature type="transmembrane region" description="Helical" evidence="1">
    <location>
        <begin position="12"/>
        <end position="32"/>
    </location>
</feature>
<evidence type="ECO:0000313" key="3">
    <source>
        <dbReference type="Proteomes" id="UP001596407"/>
    </source>
</evidence>
<name>A0ABD5WL82_9EURY</name>
<comment type="caution">
    <text evidence="2">The sequence shown here is derived from an EMBL/GenBank/DDBJ whole genome shotgun (WGS) entry which is preliminary data.</text>
</comment>
<keyword evidence="1" id="KW-0812">Transmembrane</keyword>
<gene>
    <name evidence="2" type="ORF">ACFQJ6_15545</name>
</gene>
<keyword evidence="1" id="KW-0472">Membrane</keyword>
<accession>A0ABD5WL82</accession>
<dbReference type="EMBL" id="JBHSZH010000005">
    <property type="protein sequence ID" value="MFC7081307.1"/>
    <property type="molecule type" value="Genomic_DNA"/>
</dbReference>
<feature type="transmembrane region" description="Helical" evidence="1">
    <location>
        <begin position="80"/>
        <end position="101"/>
    </location>
</feature>
<proteinExistence type="predicted"/>
<protein>
    <submittedName>
        <fullName evidence="2">Uncharacterized protein</fullName>
    </submittedName>
</protein>
<evidence type="ECO:0000256" key="1">
    <source>
        <dbReference type="SAM" id="Phobius"/>
    </source>
</evidence>
<dbReference type="GeneID" id="79301953"/>
<feature type="transmembrane region" description="Helical" evidence="1">
    <location>
        <begin position="52"/>
        <end position="73"/>
    </location>
</feature>
<sequence>MQVSGAKSLATTLFDVSVFGFSLVAGAFWLAVRASSVACSSRLSVAVLCDSYGVDTLFVGIHAVLLAIAGCVVYRTAGSLYVSGVTLTFGLLGSFISSFVLTTTLGEFRPPTTVLSFADTVAITAVAYLTYVILIVVAMAKSRPRVRITR</sequence>
<feature type="transmembrane region" description="Helical" evidence="1">
    <location>
        <begin position="121"/>
        <end position="140"/>
    </location>
</feature>